<organism evidence="7 8">
    <name type="scientific">Asparagus officinalis</name>
    <name type="common">Garden asparagus</name>
    <dbReference type="NCBI Taxonomy" id="4686"/>
    <lineage>
        <taxon>Eukaryota</taxon>
        <taxon>Viridiplantae</taxon>
        <taxon>Streptophyta</taxon>
        <taxon>Embryophyta</taxon>
        <taxon>Tracheophyta</taxon>
        <taxon>Spermatophyta</taxon>
        <taxon>Magnoliopsida</taxon>
        <taxon>Liliopsida</taxon>
        <taxon>Asparagales</taxon>
        <taxon>Asparagaceae</taxon>
        <taxon>Asparagoideae</taxon>
        <taxon>Asparagus</taxon>
    </lineage>
</organism>
<proteinExistence type="predicted"/>
<evidence type="ECO:0000313" key="7">
    <source>
        <dbReference type="EMBL" id="ONK57557.1"/>
    </source>
</evidence>
<evidence type="ECO:0000256" key="4">
    <source>
        <dbReference type="SAM" id="Coils"/>
    </source>
</evidence>
<gene>
    <name evidence="7" type="ORF">A4U43_C09F1720</name>
</gene>
<dbReference type="Gene3D" id="1.20.930.10">
    <property type="entry name" value="Conserved domain common to transcription factors TFIIS, elongin A, CRSP70"/>
    <property type="match status" value="1"/>
</dbReference>
<comment type="subcellular location">
    <subcellularLocation>
        <location evidence="1 3">Nucleus</location>
    </subcellularLocation>
</comment>
<evidence type="ECO:0000313" key="8">
    <source>
        <dbReference type="Proteomes" id="UP000243459"/>
    </source>
</evidence>
<evidence type="ECO:0000259" key="6">
    <source>
        <dbReference type="PROSITE" id="PS51319"/>
    </source>
</evidence>
<dbReference type="OMA" id="HQNTHAS"/>
<feature type="domain" description="TFIIS N-terminal" evidence="6">
    <location>
        <begin position="132"/>
        <end position="209"/>
    </location>
</feature>
<dbReference type="OrthoDB" id="550309at2759"/>
<dbReference type="SMART" id="SM00509">
    <property type="entry name" value="TFS2N"/>
    <property type="match status" value="1"/>
</dbReference>
<dbReference type="InterPro" id="IPR035441">
    <property type="entry name" value="TFIIS/LEDGF_dom_sf"/>
</dbReference>
<feature type="compositionally biased region" description="Acidic residues" evidence="5">
    <location>
        <begin position="107"/>
        <end position="121"/>
    </location>
</feature>
<feature type="coiled-coil region" evidence="4">
    <location>
        <begin position="302"/>
        <end position="329"/>
    </location>
</feature>
<feature type="compositionally biased region" description="Polar residues" evidence="5">
    <location>
        <begin position="226"/>
        <end position="240"/>
    </location>
</feature>
<accession>A0A5P1E7T8</accession>
<evidence type="ECO:0000256" key="5">
    <source>
        <dbReference type="SAM" id="MobiDB-lite"/>
    </source>
</evidence>
<dbReference type="InterPro" id="IPR044790">
    <property type="entry name" value="MD26C-like"/>
</dbReference>
<keyword evidence="4" id="KW-0175">Coiled coil</keyword>
<keyword evidence="2 3" id="KW-0539">Nucleus</keyword>
<sequence>MDRDDLRSILRTTGVDLWTLIETAISVAASDHGPELRLRRDRFVEKLYAPPPQDLCRISDERVEIEAFEAEKLRSRAREEKGSSSPIEKVFGSSPLTPQSNQREEGVGDEEDEDVDIEDDDDRRCYEDPIDREKRKILAIKEELEDPDQSDDSVAGLLQSLADMDITFKALKETDIGRHVNGLRKHSSNEVRRLVKQLVRKWKEIVDEWVKANSDNASPAIITDGESPQQIPAKSSQNGHQVPEFAYSPNIQNGRTSSRSSLEVEPKPKVVPKREAPSRPMHSTPSSASPAKLKEQKDSMLDDRLANARKRLQANYQEAQNAKKQRTIQVMDIHEIPKQKNTFIARNKGGQHQQKHYW</sequence>
<name>A0A5P1E7T8_ASPOF</name>
<dbReference type="EMBL" id="CM007389">
    <property type="protein sequence ID" value="ONK57557.1"/>
    <property type="molecule type" value="Genomic_DNA"/>
</dbReference>
<reference evidence="8" key="1">
    <citation type="journal article" date="2017" name="Nat. Commun.">
        <title>The asparagus genome sheds light on the origin and evolution of a young Y chromosome.</title>
        <authorList>
            <person name="Harkess A."/>
            <person name="Zhou J."/>
            <person name="Xu C."/>
            <person name="Bowers J.E."/>
            <person name="Van der Hulst R."/>
            <person name="Ayyampalayam S."/>
            <person name="Mercati F."/>
            <person name="Riccardi P."/>
            <person name="McKain M.R."/>
            <person name="Kakrana A."/>
            <person name="Tang H."/>
            <person name="Ray J."/>
            <person name="Groenendijk J."/>
            <person name="Arikit S."/>
            <person name="Mathioni S.M."/>
            <person name="Nakano M."/>
            <person name="Shan H."/>
            <person name="Telgmann-Rauber A."/>
            <person name="Kanno A."/>
            <person name="Yue Z."/>
            <person name="Chen H."/>
            <person name="Li W."/>
            <person name="Chen Y."/>
            <person name="Xu X."/>
            <person name="Zhang Y."/>
            <person name="Luo S."/>
            <person name="Chen H."/>
            <person name="Gao J."/>
            <person name="Mao Z."/>
            <person name="Pires J.C."/>
            <person name="Luo M."/>
            <person name="Kudrna D."/>
            <person name="Wing R.A."/>
            <person name="Meyers B.C."/>
            <person name="Yi K."/>
            <person name="Kong H."/>
            <person name="Lavrijsen P."/>
            <person name="Sunseri F."/>
            <person name="Falavigna A."/>
            <person name="Ye Y."/>
            <person name="Leebens-Mack J.H."/>
            <person name="Chen G."/>
        </authorList>
    </citation>
    <scope>NUCLEOTIDE SEQUENCE [LARGE SCALE GENOMIC DNA]</scope>
    <source>
        <strain evidence="8">cv. DH0086</strain>
    </source>
</reference>
<protein>
    <recommendedName>
        <fullName evidence="6">TFIIS N-terminal domain-containing protein</fullName>
    </recommendedName>
</protein>
<dbReference type="SUPFAM" id="SSF47676">
    <property type="entry name" value="Conserved domain common to transcription factors TFIIS, elongin A, CRSP70"/>
    <property type="match status" value="1"/>
</dbReference>
<dbReference type="Gramene" id="ONK57557">
    <property type="protein sequence ID" value="ONK57557"/>
    <property type="gene ID" value="A4U43_C09F1720"/>
</dbReference>
<dbReference type="GO" id="GO:0005634">
    <property type="term" value="C:nucleus"/>
    <property type="evidence" value="ECO:0007669"/>
    <property type="project" value="UniProtKB-SubCell"/>
</dbReference>
<feature type="region of interest" description="Disordered" evidence="5">
    <location>
        <begin position="74"/>
        <end position="128"/>
    </location>
</feature>
<dbReference type="PANTHER" id="PTHR47210">
    <property type="entry name" value="MEDIATOR OF RNA POLYMERASE II TRANSCRIPTION SUBUNIT 26C-RELATED"/>
    <property type="match status" value="1"/>
</dbReference>
<keyword evidence="8" id="KW-1185">Reference proteome</keyword>
<dbReference type="PROSITE" id="PS51319">
    <property type="entry name" value="TFIIS_N"/>
    <property type="match status" value="1"/>
</dbReference>
<evidence type="ECO:0000256" key="3">
    <source>
        <dbReference type="PROSITE-ProRule" id="PRU00649"/>
    </source>
</evidence>
<dbReference type="InterPro" id="IPR003617">
    <property type="entry name" value="TFIIS/CRSP70_N_sub"/>
</dbReference>
<feature type="compositionally biased region" description="Basic and acidic residues" evidence="5">
    <location>
        <begin position="262"/>
        <end position="277"/>
    </location>
</feature>
<evidence type="ECO:0000256" key="1">
    <source>
        <dbReference type="ARBA" id="ARBA00004123"/>
    </source>
</evidence>
<dbReference type="Pfam" id="PF08711">
    <property type="entry name" value="Med26"/>
    <property type="match status" value="1"/>
</dbReference>
<feature type="compositionally biased region" description="Polar residues" evidence="5">
    <location>
        <begin position="249"/>
        <end position="261"/>
    </location>
</feature>
<dbReference type="AlphaFoldDB" id="A0A5P1E7T8"/>
<dbReference type="PANTHER" id="PTHR47210:SF1">
    <property type="entry name" value="MEDIATOR OF RNA POLYMERASE II TRANSCRIPTION SUBUNIT 26C-RELATED"/>
    <property type="match status" value="1"/>
</dbReference>
<dbReference type="InterPro" id="IPR017923">
    <property type="entry name" value="TFIIS_N"/>
</dbReference>
<feature type="region of interest" description="Disordered" evidence="5">
    <location>
        <begin position="218"/>
        <end position="297"/>
    </location>
</feature>
<dbReference type="Proteomes" id="UP000243459">
    <property type="component" value="Chromosome 9"/>
</dbReference>
<evidence type="ECO:0000256" key="2">
    <source>
        <dbReference type="ARBA" id="ARBA00023242"/>
    </source>
</evidence>
<dbReference type="CDD" id="cd00183">
    <property type="entry name" value="TFIIS_I"/>
    <property type="match status" value="1"/>
</dbReference>